<feature type="compositionally biased region" description="Basic and acidic residues" evidence="7">
    <location>
        <begin position="804"/>
        <end position="816"/>
    </location>
</feature>
<dbReference type="PROSITE" id="PS00010">
    <property type="entry name" value="ASX_HYDROXYL"/>
    <property type="match status" value="1"/>
</dbReference>
<feature type="coiled-coil region" evidence="6">
    <location>
        <begin position="412"/>
        <end position="439"/>
    </location>
</feature>
<keyword evidence="2 8" id="KW-0732">Signal</keyword>
<evidence type="ECO:0000313" key="11">
    <source>
        <dbReference type="Proteomes" id="UP001445076"/>
    </source>
</evidence>
<dbReference type="SMART" id="SM00179">
    <property type="entry name" value="EGF_CA"/>
    <property type="match status" value="1"/>
</dbReference>
<evidence type="ECO:0000256" key="1">
    <source>
        <dbReference type="ARBA" id="ARBA00022536"/>
    </source>
</evidence>
<dbReference type="AlphaFoldDB" id="A0AAW0X5M0"/>
<keyword evidence="3" id="KW-0677">Repeat</keyword>
<accession>A0AAW0X5M0</accession>
<dbReference type="PROSITE" id="PS01187">
    <property type="entry name" value="EGF_CA"/>
    <property type="match status" value="1"/>
</dbReference>
<evidence type="ECO:0000256" key="5">
    <source>
        <dbReference type="PROSITE-ProRule" id="PRU00076"/>
    </source>
</evidence>
<comment type="caution">
    <text evidence="10">The sequence shown here is derived from an EMBL/GenBank/DDBJ whole genome shotgun (WGS) entry which is preliminary data.</text>
</comment>
<keyword evidence="1 5" id="KW-0245">EGF-like domain</keyword>
<evidence type="ECO:0000256" key="2">
    <source>
        <dbReference type="ARBA" id="ARBA00022729"/>
    </source>
</evidence>
<evidence type="ECO:0000256" key="6">
    <source>
        <dbReference type="SAM" id="Coils"/>
    </source>
</evidence>
<feature type="non-terminal residue" evidence="10">
    <location>
        <position position="892"/>
    </location>
</feature>
<gene>
    <name evidence="10" type="ORF">OTU49_003870</name>
</gene>
<dbReference type="InterPro" id="IPR052235">
    <property type="entry name" value="Nephronectin_domain"/>
</dbReference>
<dbReference type="Proteomes" id="UP001445076">
    <property type="component" value="Unassembled WGS sequence"/>
</dbReference>
<feature type="region of interest" description="Disordered" evidence="7">
    <location>
        <begin position="50"/>
        <end position="73"/>
    </location>
</feature>
<evidence type="ECO:0000256" key="3">
    <source>
        <dbReference type="ARBA" id="ARBA00022737"/>
    </source>
</evidence>
<dbReference type="Gene3D" id="2.10.25.10">
    <property type="entry name" value="Laminin"/>
    <property type="match status" value="2"/>
</dbReference>
<comment type="caution">
    <text evidence="5">Lacks conserved residue(s) required for the propagation of feature annotation.</text>
</comment>
<keyword evidence="11" id="KW-1185">Reference proteome</keyword>
<dbReference type="PROSITE" id="PS01186">
    <property type="entry name" value="EGF_2"/>
    <property type="match status" value="1"/>
</dbReference>
<feature type="region of interest" description="Disordered" evidence="7">
    <location>
        <begin position="223"/>
        <end position="242"/>
    </location>
</feature>
<keyword evidence="6" id="KW-0175">Coiled coil</keyword>
<dbReference type="InterPro" id="IPR001881">
    <property type="entry name" value="EGF-like_Ca-bd_dom"/>
</dbReference>
<dbReference type="FunFam" id="2.10.25.10:FF:000240">
    <property type="entry name" value="Vitamin K-dependent protein S"/>
    <property type="match status" value="1"/>
</dbReference>
<feature type="region of interest" description="Disordered" evidence="7">
    <location>
        <begin position="622"/>
        <end position="836"/>
    </location>
</feature>
<dbReference type="Gene3D" id="1.20.5.320">
    <property type="entry name" value="6-Phosphogluconate Dehydrogenase, domain 3"/>
    <property type="match status" value="1"/>
</dbReference>
<dbReference type="GO" id="GO:0005509">
    <property type="term" value="F:calcium ion binding"/>
    <property type="evidence" value="ECO:0007669"/>
    <property type="project" value="InterPro"/>
</dbReference>
<dbReference type="InterPro" id="IPR018097">
    <property type="entry name" value="EGF_Ca-bd_CS"/>
</dbReference>
<organism evidence="10 11">
    <name type="scientific">Cherax quadricarinatus</name>
    <name type="common">Australian red claw crayfish</name>
    <dbReference type="NCBI Taxonomy" id="27406"/>
    <lineage>
        <taxon>Eukaryota</taxon>
        <taxon>Metazoa</taxon>
        <taxon>Ecdysozoa</taxon>
        <taxon>Arthropoda</taxon>
        <taxon>Crustacea</taxon>
        <taxon>Multicrustacea</taxon>
        <taxon>Malacostraca</taxon>
        <taxon>Eumalacostraca</taxon>
        <taxon>Eucarida</taxon>
        <taxon>Decapoda</taxon>
        <taxon>Pleocyemata</taxon>
        <taxon>Astacidea</taxon>
        <taxon>Parastacoidea</taxon>
        <taxon>Parastacidae</taxon>
        <taxon>Cherax</taxon>
    </lineage>
</organism>
<dbReference type="InterPro" id="IPR000742">
    <property type="entry name" value="EGF"/>
</dbReference>
<feature type="chain" id="PRO_5043407540" description="EGF-like domain-containing protein" evidence="8">
    <location>
        <begin position="24"/>
        <end position="892"/>
    </location>
</feature>
<dbReference type="PANTHER" id="PTHR24050:SF28">
    <property type="entry name" value="UROMODULIN-LIKE"/>
    <property type="match status" value="1"/>
</dbReference>
<dbReference type="CDD" id="cd00054">
    <property type="entry name" value="EGF_CA"/>
    <property type="match status" value="1"/>
</dbReference>
<protein>
    <recommendedName>
        <fullName evidence="9">EGF-like domain-containing protein</fullName>
    </recommendedName>
</protein>
<evidence type="ECO:0000259" key="9">
    <source>
        <dbReference type="PROSITE" id="PS50026"/>
    </source>
</evidence>
<evidence type="ECO:0000256" key="8">
    <source>
        <dbReference type="SAM" id="SignalP"/>
    </source>
</evidence>
<proteinExistence type="predicted"/>
<feature type="region of interest" description="Disordered" evidence="7">
    <location>
        <begin position="871"/>
        <end position="892"/>
    </location>
</feature>
<reference evidence="10 11" key="1">
    <citation type="journal article" date="2024" name="BMC Genomics">
        <title>Genome assembly of redclaw crayfish (Cherax quadricarinatus) provides insights into its immune adaptation and hypoxia tolerance.</title>
        <authorList>
            <person name="Liu Z."/>
            <person name="Zheng J."/>
            <person name="Li H."/>
            <person name="Fang K."/>
            <person name="Wang S."/>
            <person name="He J."/>
            <person name="Zhou D."/>
            <person name="Weng S."/>
            <person name="Chi M."/>
            <person name="Gu Z."/>
            <person name="He J."/>
            <person name="Li F."/>
            <person name="Wang M."/>
        </authorList>
    </citation>
    <scope>NUCLEOTIDE SEQUENCE [LARGE SCALE GENOMIC DNA]</scope>
    <source>
        <strain evidence="10">ZL_2023a</strain>
    </source>
</reference>
<feature type="compositionally biased region" description="Polar residues" evidence="7">
    <location>
        <begin position="509"/>
        <end position="535"/>
    </location>
</feature>
<feature type="signal peptide" evidence="8">
    <location>
        <begin position="1"/>
        <end position="23"/>
    </location>
</feature>
<evidence type="ECO:0000256" key="7">
    <source>
        <dbReference type="SAM" id="MobiDB-lite"/>
    </source>
</evidence>
<evidence type="ECO:0000313" key="10">
    <source>
        <dbReference type="EMBL" id="KAK8738425.1"/>
    </source>
</evidence>
<evidence type="ECO:0000256" key="4">
    <source>
        <dbReference type="ARBA" id="ARBA00023157"/>
    </source>
</evidence>
<feature type="region of interest" description="Disordered" evidence="7">
    <location>
        <begin position="379"/>
        <end position="411"/>
    </location>
</feature>
<feature type="compositionally biased region" description="Pro residues" evidence="7">
    <location>
        <begin position="300"/>
        <end position="309"/>
    </location>
</feature>
<name>A0AAW0X5M0_CHEQU</name>
<sequence length="892" mass="97068">MVSWMIMVPVLVLMTLLPAESGATSVLLNADAPRPLSHQEAAHRLAHLNRGRPEEGGHSGQQHSTTPSPPEDSFGQSGGFFLDDFEAVTRSDTLECPSANVITTRYKCQVREQWVDCFRRHCCQGYNFVAGRCLPDTVDPCSQEFCEQKCSVYFGRVICTCYSGYRFSPENHKRGITPVCLDIDECGDQNGGCRHNCVNTPGSYSCTCRPGYRLRGDNSSCELESEGGAVPSPGQRRVLQPPHSTLSVAHQDAHDVGLQCSASCSSVGQMSAKIKSLEEKVVALSTAVRLYSFAAGLPGPEGPPGPPGAAGPRGFPGPSGSPGPPGERGLEGPMWSAPTTLAPTPPPPADDPFTKEDFPLDSWTVFQGRSRRQFCRCRRGAVGSPGAPGKPGPRGLPGPAGPPGEKGDPGSFDFLNLMIADVKHDIQKLQEKVFSAEEMPEPYDLAGAVAAGRGTQAVLQNQYHTQLQELLTEEVDNRIFGAARRFQPHHVPLAEGQDMGVTERDEQDTLTTTAPLQNSEPLPSPQSSTGVSEVSSLEKTFEKGVFASSSEESLTEEHPEGFYDTSFNTGDVLFNEYLPNYDYGSLSDFTYFSEYAAIETPTLNPGPTLATPSAMSIHNTNQAAASAVPPVQHSKKSKAKEPINGHRSSSDGSIMKSPTVKDTRAPAVNASRSQHLFSSEGSGGVSKDTRQQVTATMAPERHHSRSPKGIPRRGPSESTNNQNIQSKSSSTFPSRALPNSRPSERVRSLSAFDEKAKRGSRNNIKKDFKHFDNTNGDEISYSERDTSLEESEANTEGDIPINKRGHDREVKEDEFTRTSSQEIFTEDDTDAQYPKRPLTEVDKSRIRENEKLIDILDDILREMEETAKLLRVTRNPDNSTQTLPAGEFSPHD</sequence>
<feature type="compositionally biased region" description="Low complexity" evidence="7">
    <location>
        <begin position="331"/>
        <end position="342"/>
    </location>
</feature>
<feature type="domain" description="EGF-like" evidence="9">
    <location>
        <begin position="182"/>
        <end position="222"/>
    </location>
</feature>
<dbReference type="InterPro" id="IPR000152">
    <property type="entry name" value="EGF-type_Asp/Asn_hydroxyl_site"/>
</dbReference>
<dbReference type="PANTHER" id="PTHR24050">
    <property type="entry name" value="PA14 DOMAIN-CONTAINING PROTEIN"/>
    <property type="match status" value="1"/>
</dbReference>
<dbReference type="Pfam" id="PF14670">
    <property type="entry name" value="FXa_inhibition"/>
    <property type="match status" value="1"/>
</dbReference>
<dbReference type="EMBL" id="JARKIK010000039">
    <property type="protein sequence ID" value="KAK8738425.1"/>
    <property type="molecule type" value="Genomic_DNA"/>
</dbReference>
<dbReference type="SMART" id="SM00181">
    <property type="entry name" value="EGF"/>
    <property type="match status" value="2"/>
</dbReference>
<feature type="region of interest" description="Disordered" evidence="7">
    <location>
        <begin position="299"/>
        <end position="357"/>
    </location>
</feature>
<feature type="compositionally biased region" description="Pro residues" evidence="7">
    <location>
        <begin position="388"/>
        <end position="402"/>
    </location>
</feature>
<feature type="region of interest" description="Disordered" evidence="7">
    <location>
        <begin position="490"/>
        <end position="535"/>
    </location>
</feature>
<dbReference type="PROSITE" id="PS50026">
    <property type="entry name" value="EGF_3"/>
    <property type="match status" value="1"/>
</dbReference>
<feature type="compositionally biased region" description="Polar residues" evidence="7">
    <location>
        <begin position="716"/>
        <end position="733"/>
    </location>
</feature>
<dbReference type="SUPFAM" id="SSF57196">
    <property type="entry name" value="EGF/Laminin"/>
    <property type="match status" value="2"/>
</dbReference>
<feature type="compositionally biased region" description="Polar residues" evidence="7">
    <location>
        <begin position="670"/>
        <end position="680"/>
    </location>
</feature>
<feature type="compositionally biased region" description="Basic and acidic residues" evidence="7">
    <location>
        <begin position="742"/>
        <end position="757"/>
    </location>
</feature>
<keyword evidence="4" id="KW-1015">Disulfide bond</keyword>